<name>A0A7I4Z591_HAECO</name>
<evidence type="ECO:0000313" key="2">
    <source>
        <dbReference type="WBParaSite" id="HCON_00175200-00001"/>
    </source>
</evidence>
<dbReference type="Proteomes" id="UP000025227">
    <property type="component" value="Unplaced"/>
</dbReference>
<proteinExistence type="predicted"/>
<organism evidence="1 2">
    <name type="scientific">Haemonchus contortus</name>
    <name type="common">Barber pole worm</name>
    <dbReference type="NCBI Taxonomy" id="6289"/>
    <lineage>
        <taxon>Eukaryota</taxon>
        <taxon>Metazoa</taxon>
        <taxon>Ecdysozoa</taxon>
        <taxon>Nematoda</taxon>
        <taxon>Chromadorea</taxon>
        <taxon>Rhabditida</taxon>
        <taxon>Rhabditina</taxon>
        <taxon>Rhabditomorpha</taxon>
        <taxon>Strongyloidea</taxon>
        <taxon>Trichostrongylidae</taxon>
        <taxon>Haemonchus</taxon>
    </lineage>
</organism>
<accession>A0A7I4Z591</accession>
<protein>
    <submittedName>
        <fullName evidence="2">Protein Wnt</fullName>
    </submittedName>
</protein>
<reference evidence="2" key="1">
    <citation type="submission" date="2020-12" db="UniProtKB">
        <authorList>
            <consortium name="WormBaseParasite"/>
        </authorList>
    </citation>
    <scope>IDENTIFICATION</scope>
    <source>
        <strain evidence="2">MHco3</strain>
    </source>
</reference>
<dbReference type="WBParaSite" id="HCON_00175200-00001">
    <property type="protein sequence ID" value="HCON_00175200-00001"/>
    <property type="gene ID" value="HCON_00175200"/>
</dbReference>
<evidence type="ECO:0000313" key="1">
    <source>
        <dbReference type="Proteomes" id="UP000025227"/>
    </source>
</evidence>
<dbReference type="AlphaFoldDB" id="A0A7I4Z591"/>
<sequence length="172" mass="19411">MPAQTVGEVNISGDATQPGPWIQGTDGVICVCNHLTSQKVQKVEGDPFYAGRVPRQVYEEMMTKANLEYDEDVMEFLYGWGFGMKRQAISRAISSSKDKEVTLDNIPEELAQLSDGRTFVCGVEVPHLCSMTARKTEDVYLRIFGRLKNLSERYRRGQCNHCSLSSISRRRP</sequence>
<keyword evidence="1" id="KW-1185">Reference proteome</keyword>